<evidence type="ECO:0000313" key="6">
    <source>
        <dbReference type="EMBL" id="MDQ7936708.1"/>
    </source>
</evidence>
<gene>
    <name evidence="6" type="ORF">RA086_03485</name>
</gene>
<evidence type="ECO:0000313" key="7">
    <source>
        <dbReference type="Proteomes" id="UP001227831"/>
    </source>
</evidence>
<reference evidence="6 7" key="1">
    <citation type="journal article" date="2023" name="Int. J. Syst. Evol. Microbiol.">
        <title>Lactiplantibacillus brownii sp. nov., a novel psychrotolerant species isolated from sauerkraut.</title>
        <authorList>
            <person name="Heng Y.C."/>
            <person name="Silvaraju S."/>
            <person name="Lee J.K.Y."/>
            <person name="Kittelmann S."/>
        </authorList>
    </citation>
    <scope>NUCLEOTIDE SEQUENCE [LARGE SCALE GENOMIC DNA]</scope>
    <source>
        <strain evidence="6 7">WILCCON 0030</strain>
    </source>
</reference>
<evidence type="ECO:0000256" key="4">
    <source>
        <dbReference type="PROSITE-ProRule" id="PRU00335"/>
    </source>
</evidence>
<sequence length="180" mass="20930">MTQKTRDKIILTAQALIDQTGNASITLNQIAEKLGMTHAAIYKHFRNKQELWEAVAAAWFKREIIGKIHITTSCPPVEQLHAWLWAFVNAKKQTYNSNSKMFALNTQYIDNNPIALKAVLIDAYRIIDQMMGYHDQHYERAETILATFAIFTLPNFKETWNDPDYQARFERLWNLIKNGL</sequence>
<keyword evidence="7" id="KW-1185">Reference proteome</keyword>
<evidence type="ECO:0000256" key="1">
    <source>
        <dbReference type="ARBA" id="ARBA00023015"/>
    </source>
</evidence>
<dbReference type="PANTHER" id="PTHR30055:SF234">
    <property type="entry name" value="HTH-TYPE TRANSCRIPTIONAL REGULATOR BETI"/>
    <property type="match status" value="1"/>
</dbReference>
<dbReference type="InterPro" id="IPR001647">
    <property type="entry name" value="HTH_TetR"/>
</dbReference>
<protein>
    <submittedName>
        <fullName evidence="6">TetR/AcrR family transcriptional regulator</fullName>
    </submittedName>
</protein>
<feature type="domain" description="HTH tetR-type" evidence="5">
    <location>
        <begin position="3"/>
        <end position="63"/>
    </location>
</feature>
<comment type="caution">
    <text evidence="6">The sequence shown here is derived from an EMBL/GenBank/DDBJ whole genome shotgun (WGS) entry which is preliminary data.</text>
</comment>
<evidence type="ECO:0000259" key="5">
    <source>
        <dbReference type="PROSITE" id="PS50977"/>
    </source>
</evidence>
<evidence type="ECO:0000256" key="3">
    <source>
        <dbReference type="ARBA" id="ARBA00023163"/>
    </source>
</evidence>
<feature type="DNA-binding region" description="H-T-H motif" evidence="4">
    <location>
        <begin position="26"/>
        <end position="45"/>
    </location>
</feature>
<dbReference type="Proteomes" id="UP001227831">
    <property type="component" value="Unassembled WGS sequence"/>
</dbReference>
<dbReference type="SUPFAM" id="SSF46689">
    <property type="entry name" value="Homeodomain-like"/>
    <property type="match status" value="1"/>
</dbReference>
<keyword evidence="1" id="KW-0805">Transcription regulation</keyword>
<organism evidence="6 7">
    <name type="scientific">Lactiplantibacillus brownii</name>
    <dbReference type="NCBI Taxonomy" id="3069269"/>
    <lineage>
        <taxon>Bacteria</taxon>
        <taxon>Bacillati</taxon>
        <taxon>Bacillota</taxon>
        <taxon>Bacilli</taxon>
        <taxon>Lactobacillales</taxon>
        <taxon>Lactobacillaceae</taxon>
        <taxon>Lactiplantibacillus</taxon>
    </lineage>
</organism>
<dbReference type="RefSeq" id="WP_308702522.1">
    <property type="nucleotide sequence ID" value="NZ_AP027463.1"/>
</dbReference>
<proteinExistence type="predicted"/>
<dbReference type="PRINTS" id="PR00455">
    <property type="entry name" value="HTHTETR"/>
</dbReference>
<evidence type="ECO:0000256" key="2">
    <source>
        <dbReference type="ARBA" id="ARBA00023125"/>
    </source>
</evidence>
<keyword evidence="2 4" id="KW-0238">DNA-binding</keyword>
<dbReference type="InterPro" id="IPR009057">
    <property type="entry name" value="Homeodomain-like_sf"/>
</dbReference>
<keyword evidence="3" id="KW-0804">Transcription</keyword>
<dbReference type="EMBL" id="JAVCWF010000001">
    <property type="protein sequence ID" value="MDQ7936708.1"/>
    <property type="molecule type" value="Genomic_DNA"/>
</dbReference>
<name>A0ABU1A8E3_9LACO</name>
<dbReference type="InterPro" id="IPR050109">
    <property type="entry name" value="HTH-type_TetR-like_transc_reg"/>
</dbReference>
<dbReference type="PANTHER" id="PTHR30055">
    <property type="entry name" value="HTH-TYPE TRANSCRIPTIONAL REGULATOR RUTR"/>
    <property type="match status" value="1"/>
</dbReference>
<dbReference type="Gene3D" id="1.10.357.10">
    <property type="entry name" value="Tetracycline Repressor, domain 2"/>
    <property type="match status" value="1"/>
</dbReference>
<accession>A0ABU1A8E3</accession>
<dbReference type="PROSITE" id="PS50977">
    <property type="entry name" value="HTH_TETR_2"/>
    <property type="match status" value="1"/>
</dbReference>
<dbReference type="Pfam" id="PF00440">
    <property type="entry name" value="TetR_N"/>
    <property type="match status" value="1"/>
</dbReference>